<dbReference type="KEGG" id="cbr:CBG_25444"/>
<dbReference type="FunCoup" id="B6IER5">
    <property type="interactions" value="296"/>
</dbReference>
<gene>
    <name evidence="1 3" type="ORF">CBG25444</name>
    <name evidence="1" type="ORF">CBG_25444</name>
</gene>
<dbReference type="GeneID" id="68916933"/>
<evidence type="ECO:0000313" key="3">
    <source>
        <dbReference type="WormBase" id="CBG25444"/>
    </source>
</evidence>
<accession>B6IER5</accession>
<dbReference type="CTD" id="68916933"/>
<dbReference type="eggNOG" id="ENOG502TI9E">
    <property type="taxonomic scope" value="Eukaryota"/>
</dbReference>
<proteinExistence type="predicted"/>
<dbReference type="InParanoid" id="B6IER5"/>
<dbReference type="EMBL" id="HE600951">
    <property type="protein sequence ID" value="CAR98395.1"/>
    <property type="molecule type" value="Genomic_DNA"/>
</dbReference>
<protein>
    <submittedName>
        <fullName evidence="1">Protein CBG25444</fullName>
    </submittedName>
</protein>
<dbReference type="HOGENOM" id="CLU_1042910_0_0_1"/>
<dbReference type="WormBase" id="CBG25444">
    <property type="protein sequence ID" value="CBP41252"/>
    <property type="gene ID" value="WBGene00086858"/>
</dbReference>
<dbReference type="RefSeq" id="XP_045097968.1">
    <property type="nucleotide sequence ID" value="XM_045241643.1"/>
</dbReference>
<evidence type="ECO:0000313" key="2">
    <source>
        <dbReference type="Proteomes" id="UP000008549"/>
    </source>
</evidence>
<evidence type="ECO:0000313" key="1">
    <source>
        <dbReference type="EMBL" id="CAR98395.1"/>
    </source>
</evidence>
<organism evidence="1 2">
    <name type="scientific">Caenorhabditis briggsae</name>
    <dbReference type="NCBI Taxonomy" id="6238"/>
    <lineage>
        <taxon>Eukaryota</taxon>
        <taxon>Metazoa</taxon>
        <taxon>Ecdysozoa</taxon>
        <taxon>Nematoda</taxon>
        <taxon>Chromadorea</taxon>
        <taxon>Rhabditida</taxon>
        <taxon>Rhabditina</taxon>
        <taxon>Rhabditomorpha</taxon>
        <taxon>Rhabditoidea</taxon>
        <taxon>Rhabditidae</taxon>
        <taxon>Peloderinae</taxon>
        <taxon>Caenorhabditis</taxon>
    </lineage>
</organism>
<reference evidence="1 2" key="2">
    <citation type="journal article" date="2011" name="PLoS Genet.">
        <title>Caenorhabditis briggsae recombinant inbred line genotypes reveal inter-strain incompatibility and the evolution of recombination.</title>
        <authorList>
            <person name="Ross J.A."/>
            <person name="Koboldt D.C."/>
            <person name="Staisch J.E."/>
            <person name="Chamberlin H.M."/>
            <person name="Gupta B.P."/>
            <person name="Miller R.D."/>
            <person name="Baird S.E."/>
            <person name="Haag E.S."/>
        </authorList>
    </citation>
    <scope>NUCLEOTIDE SEQUENCE [LARGE SCALE GENOMIC DNA]</scope>
    <source>
        <strain evidence="1 2">AF16</strain>
    </source>
</reference>
<keyword evidence="2" id="KW-1185">Reference proteome</keyword>
<sequence length="313" mass="35761">MYGHPNRIIESLLFNKAKQKSEPSTTGSNSLSAIRYSEFHVNSCLDSVVPRPTCHVNNQCFCYKNAADCTTCSSQCTEDSDIFYLTSSESRSHAGSSSEDGSSLEAEVDDYREKVNDSSGVFNIPALHEIDDLIDILKTKTMEYREEFEKLAETFGQMLTIVGFQKAVLNDKLQYVESKISEEEFTVQIENIENEEISVEVSQKMLDMGKEEFASLRSDYLNRLIHEDIMKSNKMRIEEMKERLETMRRIDEDPEPSRSLELDLNKILDDVSTGRSFCEPTYSLINAFFVFQVSKICDQCYCSSLSDPESRLK</sequence>
<dbReference type="AlphaFoldDB" id="B6IER5"/>
<name>B6IER5_CAEBR</name>
<reference evidence="1 2" key="1">
    <citation type="journal article" date="2003" name="PLoS Biol.">
        <title>The genome sequence of Caenorhabditis briggsae: a platform for comparative genomics.</title>
        <authorList>
            <person name="Stein L.D."/>
            <person name="Bao Z."/>
            <person name="Blasiar D."/>
            <person name="Blumenthal T."/>
            <person name="Brent M.R."/>
            <person name="Chen N."/>
            <person name="Chinwalla A."/>
            <person name="Clarke L."/>
            <person name="Clee C."/>
            <person name="Coghlan A."/>
            <person name="Coulson A."/>
            <person name="D'Eustachio P."/>
            <person name="Fitch D.H."/>
            <person name="Fulton L.A."/>
            <person name="Fulton R.E."/>
            <person name="Griffiths-Jones S."/>
            <person name="Harris T.W."/>
            <person name="Hillier L.W."/>
            <person name="Kamath R."/>
            <person name="Kuwabara P.E."/>
            <person name="Mardis E.R."/>
            <person name="Marra M.A."/>
            <person name="Miner T.L."/>
            <person name="Minx P."/>
            <person name="Mullikin J.C."/>
            <person name="Plumb R.W."/>
            <person name="Rogers J."/>
            <person name="Schein J.E."/>
            <person name="Sohrmann M."/>
            <person name="Spieth J."/>
            <person name="Stajich J.E."/>
            <person name="Wei C."/>
            <person name="Willey D."/>
            <person name="Wilson R.K."/>
            <person name="Durbin R."/>
            <person name="Waterston R.H."/>
        </authorList>
    </citation>
    <scope>NUCLEOTIDE SEQUENCE [LARGE SCALE GENOMIC DNA]</scope>
    <source>
        <strain evidence="1 2">AF16</strain>
    </source>
</reference>
<dbReference type="OMA" id="RHVDNQC"/>
<dbReference type="Proteomes" id="UP000008549">
    <property type="component" value="Unassembled WGS sequence"/>
</dbReference>